<feature type="non-terminal residue" evidence="1">
    <location>
        <position position="130"/>
    </location>
</feature>
<name>A0ABQ9U662_SAGOE</name>
<dbReference type="Proteomes" id="UP001266305">
    <property type="component" value="Unassembled WGS sequence"/>
</dbReference>
<proteinExistence type="predicted"/>
<evidence type="ECO:0000313" key="1">
    <source>
        <dbReference type="EMBL" id="KAK2092260.1"/>
    </source>
</evidence>
<evidence type="ECO:0000313" key="2">
    <source>
        <dbReference type="Proteomes" id="UP001266305"/>
    </source>
</evidence>
<feature type="non-terminal residue" evidence="1">
    <location>
        <position position="1"/>
    </location>
</feature>
<dbReference type="EMBL" id="JASSZA010000015">
    <property type="protein sequence ID" value="KAK2092260.1"/>
    <property type="molecule type" value="Genomic_DNA"/>
</dbReference>
<sequence length="130" mass="13671">WDMPTVPLPGLVRMVALKLSSPIGSRLGHGGAWGLREMSPCARRLLSLLSPGAGLTLGSPLGLLPPTQLGKEEHVVNTSILHTASKQNTDANITEHAWFVLICGEKGAIVSQPLSFEGSADCALKPKAAR</sequence>
<organism evidence="1 2">
    <name type="scientific">Saguinus oedipus</name>
    <name type="common">Cotton-top tamarin</name>
    <name type="synonym">Oedipomidas oedipus</name>
    <dbReference type="NCBI Taxonomy" id="9490"/>
    <lineage>
        <taxon>Eukaryota</taxon>
        <taxon>Metazoa</taxon>
        <taxon>Chordata</taxon>
        <taxon>Craniata</taxon>
        <taxon>Vertebrata</taxon>
        <taxon>Euteleostomi</taxon>
        <taxon>Mammalia</taxon>
        <taxon>Eutheria</taxon>
        <taxon>Euarchontoglires</taxon>
        <taxon>Primates</taxon>
        <taxon>Haplorrhini</taxon>
        <taxon>Platyrrhini</taxon>
        <taxon>Cebidae</taxon>
        <taxon>Callitrichinae</taxon>
        <taxon>Saguinus</taxon>
    </lineage>
</organism>
<accession>A0ABQ9U662</accession>
<gene>
    <name evidence="1" type="ORF">P7K49_028788</name>
</gene>
<reference evidence="1 2" key="1">
    <citation type="submission" date="2023-05" db="EMBL/GenBank/DDBJ databases">
        <title>B98-5 Cell Line De Novo Hybrid Assembly: An Optical Mapping Approach.</title>
        <authorList>
            <person name="Kananen K."/>
            <person name="Auerbach J.A."/>
            <person name="Kautto E."/>
            <person name="Blachly J.S."/>
        </authorList>
    </citation>
    <scope>NUCLEOTIDE SEQUENCE [LARGE SCALE GENOMIC DNA]</scope>
    <source>
        <strain evidence="1">B95-8</strain>
        <tissue evidence="1">Cell line</tissue>
    </source>
</reference>
<protein>
    <submittedName>
        <fullName evidence="1">Uncharacterized protein</fullName>
    </submittedName>
</protein>
<keyword evidence="2" id="KW-1185">Reference proteome</keyword>
<comment type="caution">
    <text evidence="1">The sequence shown here is derived from an EMBL/GenBank/DDBJ whole genome shotgun (WGS) entry which is preliminary data.</text>
</comment>